<dbReference type="InterPro" id="IPR013196">
    <property type="entry name" value="HTH_11"/>
</dbReference>
<dbReference type="Pfam" id="PF08279">
    <property type="entry name" value="HTH_11"/>
    <property type="match status" value="1"/>
</dbReference>
<proteinExistence type="predicted"/>
<reference evidence="4" key="1">
    <citation type="submission" date="2020-02" db="EMBL/GenBank/DDBJ databases">
        <authorList>
            <person name="Meier V. D."/>
        </authorList>
    </citation>
    <scope>NUCLEOTIDE SEQUENCE</scope>
    <source>
        <strain evidence="4">AVDCRST_MAG19</strain>
    </source>
</reference>
<dbReference type="InterPro" id="IPR026881">
    <property type="entry name" value="WYL_dom"/>
</dbReference>
<name>A0A6J4VPF1_9BACT</name>
<dbReference type="InterPro" id="IPR057727">
    <property type="entry name" value="WCX_dom"/>
</dbReference>
<dbReference type="PROSITE" id="PS51000">
    <property type="entry name" value="HTH_DEOR_2"/>
    <property type="match status" value="1"/>
</dbReference>
<evidence type="ECO:0000259" key="3">
    <source>
        <dbReference type="PROSITE" id="PS51000"/>
    </source>
</evidence>
<dbReference type="SUPFAM" id="SSF46785">
    <property type="entry name" value="Winged helix' DNA-binding domain"/>
    <property type="match status" value="1"/>
</dbReference>
<dbReference type="Gene3D" id="1.10.10.10">
    <property type="entry name" value="Winged helix-like DNA-binding domain superfamily/Winged helix DNA-binding domain"/>
    <property type="match status" value="1"/>
</dbReference>
<dbReference type="PIRSF" id="PIRSF016838">
    <property type="entry name" value="PafC"/>
    <property type="match status" value="1"/>
</dbReference>
<dbReference type="InterPro" id="IPR036388">
    <property type="entry name" value="WH-like_DNA-bd_sf"/>
</dbReference>
<dbReference type="InterPro" id="IPR001034">
    <property type="entry name" value="DeoR_HTH"/>
</dbReference>
<dbReference type="AlphaFoldDB" id="A0A6J4VPF1"/>
<accession>A0A6J4VPF1</accession>
<dbReference type="PANTHER" id="PTHR34580:SF3">
    <property type="entry name" value="PROTEIN PAFB"/>
    <property type="match status" value="1"/>
</dbReference>
<dbReference type="EMBL" id="CADCWL010000231">
    <property type="protein sequence ID" value="CAA9581963.1"/>
    <property type="molecule type" value="Genomic_DNA"/>
</dbReference>
<dbReference type="PROSITE" id="PS52050">
    <property type="entry name" value="WYL"/>
    <property type="match status" value="1"/>
</dbReference>
<evidence type="ECO:0000313" key="4">
    <source>
        <dbReference type="EMBL" id="CAA9581963.1"/>
    </source>
</evidence>
<evidence type="ECO:0000256" key="2">
    <source>
        <dbReference type="ARBA" id="ARBA00023163"/>
    </source>
</evidence>
<dbReference type="InterPro" id="IPR028349">
    <property type="entry name" value="PafC-like"/>
</dbReference>
<keyword evidence="1" id="KW-0805">Transcription regulation</keyword>
<dbReference type="Pfam" id="PF13280">
    <property type="entry name" value="WYL"/>
    <property type="match status" value="1"/>
</dbReference>
<gene>
    <name evidence="4" type="ORF">AVDCRST_MAG19-4123</name>
</gene>
<evidence type="ECO:0000256" key="1">
    <source>
        <dbReference type="ARBA" id="ARBA00023015"/>
    </source>
</evidence>
<organism evidence="4">
    <name type="scientific">uncultured Thermomicrobiales bacterium</name>
    <dbReference type="NCBI Taxonomy" id="1645740"/>
    <lineage>
        <taxon>Bacteria</taxon>
        <taxon>Pseudomonadati</taxon>
        <taxon>Thermomicrobiota</taxon>
        <taxon>Thermomicrobia</taxon>
        <taxon>Thermomicrobiales</taxon>
        <taxon>environmental samples</taxon>
    </lineage>
</organism>
<dbReference type="GO" id="GO:0003700">
    <property type="term" value="F:DNA-binding transcription factor activity"/>
    <property type="evidence" value="ECO:0007669"/>
    <property type="project" value="InterPro"/>
</dbReference>
<feature type="domain" description="HTH deoR-type" evidence="3">
    <location>
        <begin position="4"/>
        <end position="63"/>
    </location>
</feature>
<dbReference type="PANTHER" id="PTHR34580">
    <property type="match status" value="1"/>
</dbReference>
<sequence>MYHPTTRVLAVLELLQTHQRLSGPELAERLEVDLRTVRRYVVMLQDLGIPVEGERGRHGGYHLRPGYKLPPLMLNDDEALAITLGLLAARRLGLAVAAPAVEGALAKVERVLPPAVRGRVAAVGETLAFDLTPSADTPASATVVALGAAAHEGRRVHLRYAAACGEETERAVDPYGLVYLSGRWYAAGHCHLRNDLRVFRLDRIRSVAPLPETFVRPPGFDSLAYVQETLAKMPGAWDVAVLVQAEPEEVRRRVPPQMATHEPVAGGVLLRFRVESLDWVARLLVGLGCPFVVHDPPELRDELRRLAARIVEAAAA</sequence>
<dbReference type="Pfam" id="PF25583">
    <property type="entry name" value="WCX"/>
    <property type="match status" value="1"/>
</dbReference>
<keyword evidence="2" id="KW-0804">Transcription</keyword>
<dbReference type="InterPro" id="IPR051534">
    <property type="entry name" value="CBASS_pafABC_assoc_protein"/>
</dbReference>
<protein>
    <submittedName>
        <fullName evidence="4">Transcriptional regulator, DeoR family</fullName>
    </submittedName>
</protein>
<dbReference type="InterPro" id="IPR036390">
    <property type="entry name" value="WH_DNA-bd_sf"/>
</dbReference>